<reference evidence="2" key="1">
    <citation type="submission" date="2012-10" db="EMBL/GenBank/DDBJ databases">
        <authorList>
            <person name="Sandrine L."/>
        </authorList>
    </citation>
    <scope>NUCLEOTIDE SEQUENCE</scope>
</reference>
<name>S0DDB2_9ZZZZ</name>
<proteinExistence type="predicted"/>
<dbReference type="AlphaFoldDB" id="S0DDB2"/>
<protein>
    <recommendedName>
        <fullName evidence="1">Bacterial mobilisation domain-containing protein</fullName>
    </recommendedName>
</protein>
<sequence length="87" mass="9572">MAGLGVTSLGAYMRKVAIDAYIINLDMTEIRALITLLRRCSANLNQYARRANETGSVYAADIGDLRVRLDEIWRETNGILTALAGVK</sequence>
<feature type="domain" description="Bacterial mobilisation" evidence="1">
    <location>
        <begin position="37"/>
        <end position="72"/>
    </location>
</feature>
<accession>S0DDB2</accession>
<dbReference type="InterPro" id="IPR008687">
    <property type="entry name" value="MobC"/>
</dbReference>
<gene>
    <name evidence="2" type="ORF">BN138_30</name>
</gene>
<reference evidence="2" key="2">
    <citation type="journal article" date="2013" name="Biotechnol. Biofuels">
        <title>Mining for hemicellulases in the fungus-growing termite Pseudacanthotermes militaris using functional metagenomics.</title>
        <authorList>
            <person name="Bastien G."/>
            <person name="Arnal G."/>
            <person name="Bozonnet S."/>
            <person name="Laguerre S."/>
            <person name="Ferreira F."/>
            <person name="Faure R."/>
            <person name="Henrissat B."/>
            <person name="Lefevre F."/>
            <person name="Robe P."/>
            <person name="Bouchez O."/>
            <person name="Noirot C."/>
            <person name="Dumon C."/>
            <person name="O'Donohue M."/>
        </authorList>
    </citation>
    <scope>NUCLEOTIDE SEQUENCE</scope>
</reference>
<dbReference type="Pfam" id="PF05713">
    <property type="entry name" value="MobC"/>
    <property type="match status" value="1"/>
</dbReference>
<evidence type="ECO:0000313" key="2">
    <source>
        <dbReference type="EMBL" id="CCO20842.1"/>
    </source>
</evidence>
<dbReference type="EMBL" id="HF548270">
    <property type="protein sequence ID" value="CCO20842.1"/>
    <property type="molecule type" value="Genomic_DNA"/>
</dbReference>
<organism evidence="2">
    <name type="scientific">termite gut metagenome</name>
    <dbReference type="NCBI Taxonomy" id="433724"/>
    <lineage>
        <taxon>unclassified sequences</taxon>
        <taxon>metagenomes</taxon>
        <taxon>organismal metagenomes</taxon>
    </lineage>
</organism>
<evidence type="ECO:0000259" key="1">
    <source>
        <dbReference type="Pfam" id="PF05713"/>
    </source>
</evidence>